<name>A0A2R3ISH7_9PSED</name>
<gene>
    <name evidence="2" type="ORF">CSB93_4173</name>
</gene>
<evidence type="ECO:0000313" key="3">
    <source>
        <dbReference type="Proteomes" id="UP000238390"/>
    </source>
</evidence>
<proteinExistence type="predicted"/>
<keyword evidence="3" id="KW-1185">Reference proteome</keyword>
<accession>A0A2R3ISH7</accession>
<feature type="region of interest" description="Disordered" evidence="1">
    <location>
        <begin position="52"/>
        <end position="74"/>
    </location>
</feature>
<evidence type="ECO:0000256" key="1">
    <source>
        <dbReference type="SAM" id="MobiDB-lite"/>
    </source>
</evidence>
<dbReference type="EMBL" id="CP027169">
    <property type="protein sequence ID" value="AVK04547.1"/>
    <property type="molecule type" value="Genomic_DNA"/>
</dbReference>
<organism evidence="2 3">
    <name type="scientific">Pseudomonas paraeruginosa</name>
    <dbReference type="NCBI Taxonomy" id="2994495"/>
    <lineage>
        <taxon>Bacteria</taxon>
        <taxon>Pseudomonadati</taxon>
        <taxon>Pseudomonadota</taxon>
        <taxon>Gammaproteobacteria</taxon>
        <taxon>Pseudomonadales</taxon>
        <taxon>Pseudomonadaceae</taxon>
        <taxon>Pseudomonas</taxon>
    </lineage>
</organism>
<protein>
    <submittedName>
        <fullName evidence="2">Uncharacterized protein</fullName>
    </submittedName>
</protein>
<feature type="compositionally biased region" description="Basic and acidic residues" evidence="1">
    <location>
        <begin position="53"/>
        <end position="74"/>
    </location>
</feature>
<reference evidence="2 3" key="1">
    <citation type="submission" date="2018-02" db="EMBL/GenBank/DDBJ databases">
        <title>FDA/CDC Antimicrobial Resistant Isolate Bank Genome Sequencing.</title>
        <authorList>
            <person name="Benahmed F.H."/>
            <person name="Lutgring J.D."/>
            <person name="Yoo B."/>
            <person name="Machado M."/>
            <person name="Brown A."/>
            <person name="McAllister G."/>
            <person name="Perry A."/>
            <person name="Halpin A.L."/>
            <person name="Vavikolanu K."/>
            <person name="Ott S."/>
            <person name="Zhao X."/>
            <person name="Tallon L.J."/>
            <person name="Sadzewicz L."/>
            <person name="Aluvathingal J."/>
            <person name="Nadendla S."/>
            <person name="Voskania-kordi A."/>
            <person name="Simonyan V."/>
            <person name="Patel J."/>
            <person name="Shawar R.M."/>
        </authorList>
    </citation>
    <scope>NUCLEOTIDE SEQUENCE [LARGE SCALE GENOMIC DNA]</scope>
    <source>
        <strain evidence="2 3">AR_0356</strain>
    </source>
</reference>
<dbReference type="AlphaFoldDB" id="A0A2R3ISH7"/>
<sequence length="74" mass="8017">MSDIRQKNSSQLRGGAMGWPILLQRRRAREIGMGCPQVCAGATLQCSFGARRVAAEPHPSQRDAGGERHGPSRC</sequence>
<dbReference type="Proteomes" id="UP000238390">
    <property type="component" value="Chromosome"/>
</dbReference>
<evidence type="ECO:0000313" key="2">
    <source>
        <dbReference type="EMBL" id="AVK04547.1"/>
    </source>
</evidence>